<dbReference type="EMBL" id="FNGV01000014">
    <property type="protein sequence ID" value="SDM75454.1"/>
    <property type="molecule type" value="Genomic_DNA"/>
</dbReference>
<evidence type="ECO:0000256" key="1">
    <source>
        <dbReference type="SAM" id="Phobius"/>
    </source>
</evidence>
<dbReference type="AlphaFoldDB" id="A0A1G9VTB8"/>
<keyword evidence="1" id="KW-1133">Transmembrane helix</keyword>
<accession>A0A1G9VTB8</accession>
<organism evidence="2 3">
    <name type="scientific">Kriegella aquimaris</name>
    <dbReference type="NCBI Taxonomy" id="192904"/>
    <lineage>
        <taxon>Bacteria</taxon>
        <taxon>Pseudomonadati</taxon>
        <taxon>Bacteroidota</taxon>
        <taxon>Flavobacteriia</taxon>
        <taxon>Flavobacteriales</taxon>
        <taxon>Flavobacteriaceae</taxon>
        <taxon>Kriegella</taxon>
    </lineage>
</organism>
<dbReference type="Proteomes" id="UP000199440">
    <property type="component" value="Unassembled WGS sequence"/>
</dbReference>
<evidence type="ECO:0000313" key="3">
    <source>
        <dbReference type="Proteomes" id="UP000199440"/>
    </source>
</evidence>
<keyword evidence="1" id="KW-0812">Transmembrane</keyword>
<name>A0A1G9VTB8_9FLAO</name>
<dbReference type="RefSeq" id="WP_089893983.1">
    <property type="nucleotide sequence ID" value="NZ_FNGV01000014.1"/>
</dbReference>
<sequence>MKCAEYYIENHKIEVYNTSFGKERILLNGNEISEKKSVFGKHHQFTIKNNEYTIRPKLSITEPQGRYFEVCKNGTPLTLVNFTTQNSRGLLYLLVFIGLGVGYLLGIYLFDILGL</sequence>
<gene>
    <name evidence="2" type="ORF">SAMN04488514_11448</name>
</gene>
<keyword evidence="3" id="KW-1185">Reference proteome</keyword>
<reference evidence="2 3" key="1">
    <citation type="submission" date="2016-10" db="EMBL/GenBank/DDBJ databases">
        <authorList>
            <person name="de Groot N.N."/>
        </authorList>
    </citation>
    <scope>NUCLEOTIDE SEQUENCE [LARGE SCALE GENOMIC DNA]</scope>
    <source>
        <strain evidence="2 3">DSM 19886</strain>
    </source>
</reference>
<feature type="transmembrane region" description="Helical" evidence="1">
    <location>
        <begin position="90"/>
        <end position="110"/>
    </location>
</feature>
<evidence type="ECO:0000313" key="2">
    <source>
        <dbReference type="EMBL" id="SDM75454.1"/>
    </source>
</evidence>
<dbReference type="OrthoDB" id="1446628at2"/>
<keyword evidence="1" id="KW-0472">Membrane</keyword>
<proteinExistence type="predicted"/>
<protein>
    <submittedName>
        <fullName evidence="2">Uncharacterized protein</fullName>
    </submittedName>
</protein>